<evidence type="ECO:0000256" key="5">
    <source>
        <dbReference type="ARBA" id="ARBA00022839"/>
    </source>
</evidence>
<comment type="similarity">
    <text evidence="1 6">Belongs to the XseB family.</text>
</comment>
<comment type="caution">
    <text evidence="7">The sequence shown here is derived from an EMBL/GenBank/DDBJ whole genome shotgun (WGS) entry which is preliminary data.</text>
</comment>
<dbReference type="PANTHER" id="PTHR34137:SF1">
    <property type="entry name" value="EXODEOXYRIBONUCLEASE 7 SMALL SUBUNIT"/>
    <property type="match status" value="1"/>
</dbReference>
<accession>A0A5C9A6V9</accession>
<evidence type="ECO:0000256" key="3">
    <source>
        <dbReference type="ARBA" id="ARBA00022722"/>
    </source>
</evidence>
<comment type="function">
    <text evidence="6">Bidirectionally degrades single-stranded DNA into large acid-insoluble oligonucleotides, which are then degraded further into small acid-soluble oligonucleotides.</text>
</comment>
<sequence length="71" mass="7853">MATKKTTQTFAENLASIEQIVATLEDTGTSLEASMEEFQRGIQLVRVTQTELSAMEQKICELLIDENSTVS</sequence>
<dbReference type="PIRSF" id="PIRSF006488">
    <property type="entry name" value="Exonuc_VII_S"/>
    <property type="match status" value="1"/>
</dbReference>
<organism evidence="7 8">
    <name type="scientific">Parahaliea maris</name>
    <dbReference type="NCBI Taxonomy" id="2716870"/>
    <lineage>
        <taxon>Bacteria</taxon>
        <taxon>Pseudomonadati</taxon>
        <taxon>Pseudomonadota</taxon>
        <taxon>Gammaproteobacteria</taxon>
        <taxon>Cellvibrionales</taxon>
        <taxon>Halieaceae</taxon>
        <taxon>Parahaliea</taxon>
    </lineage>
</organism>
<comment type="subunit">
    <text evidence="6">Heterooligomer composed of large and small subunits.</text>
</comment>
<gene>
    <name evidence="6 7" type="primary">xseB</name>
    <name evidence="7" type="ORF">FV139_04295</name>
</gene>
<keyword evidence="5 6" id="KW-0269">Exonuclease</keyword>
<comment type="subcellular location">
    <subcellularLocation>
        <location evidence="6">Cytoplasm</location>
    </subcellularLocation>
</comment>
<dbReference type="InterPro" id="IPR003761">
    <property type="entry name" value="Exonuc_VII_S"/>
</dbReference>
<keyword evidence="2 6" id="KW-0963">Cytoplasm</keyword>
<evidence type="ECO:0000313" key="8">
    <source>
        <dbReference type="Proteomes" id="UP000321039"/>
    </source>
</evidence>
<dbReference type="Proteomes" id="UP000321039">
    <property type="component" value="Unassembled WGS sequence"/>
</dbReference>
<dbReference type="AlphaFoldDB" id="A0A5C9A6V9"/>
<dbReference type="GO" id="GO:0009318">
    <property type="term" value="C:exodeoxyribonuclease VII complex"/>
    <property type="evidence" value="ECO:0007669"/>
    <property type="project" value="UniProtKB-UniRule"/>
</dbReference>
<keyword evidence="8" id="KW-1185">Reference proteome</keyword>
<evidence type="ECO:0000256" key="1">
    <source>
        <dbReference type="ARBA" id="ARBA00009998"/>
    </source>
</evidence>
<dbReference type="InterPro" id="IPR037004">
    <property type="entry name" value="Exonuc_VII_ssu_sf"/>
</dbReference>
<dbReference type="GO" id="GO:0008855">
    <property type="term" value="F:exodeoxyribonuclease VII activity"/>
    <property type="evidence" value="ECO:0007669"/>
    <property type="project" value="UniProtKB-UniRule"/>
</dbReference>
<dbReference type="PANTHER" id="PTHR34137">
    <property type="entry name" value="EXODEOXYRIBONUCLEASE 7 SMALL SUBUNIT"/>
    <property type="match status" value="1"/>
</dbReference>
<dbReference type="RefSeq" id="WP_148066959.1">
    <property type="nucleotide sequence ID" value="NZ_VRZA01000001.1"/>
</dbReference>
<dbReference type="HAMAP" id="MF_00337">
    <property type="entry name" value="Exonuc_7_S"/>
    <property type="match status" value="1"/>
</dbReference>
<evidence type="ECO:0000256" key="4">
    <source>
        <dbReference type="ARBA" id="ARBA00022801"/>
    </source>
</evidence>
<evidence type="ECO:0000256" key="2">
    <source>
        <dbReference type="ARBA" id="ARBA00022490"/>
    </source>
</evidence>
<reference evidence="7 8" key="1">
    <citation type="submission" date="2019-08" db="EMBL/GenBank/DDBJ databases">
        <title>Parahaliea maris sp. nov., isolated from the surface seawater.</title>
        <authorList>
            <person name="Liu Y."/>
        </authorList>
    </citation>
    <scope>NUCLEOTIDE SEQUENCE [LARGE SCALE GENOMIC DNA]</scope>
    <source>
        <strain evidence="7 8">HSLHS9</strain>
    </source>
</reference>
<name>A0A5C9A6V9_9GAMM</name>
<dbReference type="Pfam" id="PF02609">
    <property type="entry name" value="Exonuc_VII_S"/>
    <property type="match status" value="1"/>
</dbReference>
<dbReference type="GO" id="GO:0006308">
    <property type="term" value="P:DNA catabolic process"/>
    <property type="evidence" value="ECO:0007669"/>
    <property type="project" value="UniProtKB-UniRule"/>
</dbReference>
<dbReference type="EC" id="3.1.11.6" evidence="6"/>
<evidence type="ECO:0000313" key="7">
    <source>
        <dbReference type="EMBL" id="TXS96695.1"/>
    </source>
</evidence>
<dbReference type="GO" id="GO:0005829">
    <property type="term" value="C:cytosol"/>
    <property type="evidence" value="ECO:0007669"/>
    <property type="project" value="TreeGrafter"/>
</dbReference>
<keyword evidence="4 6" id="KW-0378">Hydrolase</keyword>
<protein>
    <recommendedName>
        <fullName evidence="6">Exodeoxyribonuclease 7 small subunit</fullName>
        <ecNumber evidence="6">3.1.11.6</ecNumber>
    </recommendedName>
    <alternativeName>
        <fullName evidence="6">Exodeoxyribonuclease VII small subunit</fullName>
        <shortName evidence="6">Exonuclease VII small subunit</shortName>
    </alternativeName>
</protein>
<dbReference type="EMBL" id="VRZA01000001">
    <property type="protein sequence ID" value="TXS96695.1"/>
    <property type="molecule type" value="Genomic_DNA"/>
</dbReference>
<evidence type="ECO:0000256" key="6">
    <source>
        <dbReference type="HAMAP-Rule" id="MF_00337"/>
    </source>
</evidence>
<comment type="catalytic activity">
    <reaction evidence="6">
        <text>Exonucleolytic cleavage in either 5'- to 3'- or 3'- to 5'-direction to yield nucleoside 5'-phosphates.</text>
        <dbReference type="EC" id="3.1.11.6"/>
    </reaction>
</comment>
<dbReference type="Gene3D" id="1.10.287.1040">
    <property type="entry name" value="Exonuclease VII, small subunit"/>
    <property type="match status" value="1"/>
</dbReference>
<dbReference type="SUPFAM" id="SSF116842">
    <property type="entry name" value="XseB-like"/>
    <property type="match status" value="1"/>
</dbReference>
<dbReference type="NCBIfam" id="TIGR01280">
    <property type="entry name" value="xseB"/>
    <property type="match status" value="1"/>
</dbReference>
<proteinExistence type="inferred from homology"/>
<keyword evidence="3 6" id="KW-0540">Nuclease</keyword>